<dbReference type="Proteomes" id="UP000789405">
    <property type="component" value="Unassembled WGS sequence"/>
</dbReference>
<dbReference type="EMBL" id="CAJVPY010036343">
    <property type="protein sequence ID" value="CAG8801900.1"/>
    <property type="molecule type" value="Genomic_DNA"/>
</dbReference>
<keyword evidence="2" id="KW-1185">Reference proteome</keyword>
<evidence type="ECO:0000313" key="2">
    <source>
        <dbReference type="Proteomes" id="UP000789405"/>
    </source>
</evidence>
<name>A0A9N9JX91_9GLOM</name>
<gene>
    <name evidence="1" type="ORF">DERYTH_LOCUS23555</name>
</gene>
<protein>
    <submittedName>
        <fullName evidence="1">3229_t:CDS:1</fullName>
    </submittedName>
</protein>
<feature type="non-terminal residue" evidence="1">
    <location>
        <position position="63"/>
    </location>
</feature>
<proteinExistence type="predicted"/>
<reference evidence="1" key="1">
    <citation type="submission" date="2021-06" db="EMBL/GenBank/DDBJ databases">
        <authorList>
            <person name="Kallberg Y."/>
            <person name="Tangrot J."/>
            <person name="Rosling A."/>
        </authorList>
    </citation>
    <scope>NUCLEOTIDE SEQUENCE</scope>
    <source>
        <strain evidence="1">MA453B</strain>
    </source>
</reference>
<accession>A0A9N9JX91</accession>
<comment type="caution">
    <text evidence="1">The sequence shown here is derived from an EMBL/GenBank/DDBJ whole genome shotgun (WGS) entry which is preliminary data.</text>
</comment>
<dbReference type="OrthoDB" id="2426062at2759"/>
<organism evidence="1 2">
    <name type="scientific">Dentiscutata erythropus</name>
    <dbReference type="NCBI Taxonomy" id="1348616"/>
    <lineage>
        <taxon>Eukaryota</taxon>
        <taxon>Fungi</taxon>
        <taxon>Fungi incertae sedis</taxon>
        <taxon>Mucoromycota</taxon>
        <taxon>Glomeromycotina</taxon>
        <taxon>Glomeromycetes</taxon>
        <taxon>Diversisporales</taxon>
        <taxon>Gigasporaceae</taxon>
        <taxon>Dentiscutata</taxon>
    </lineage>
</organism>
<dbReference type="AlphaFoldDB" id="A0A9N9JX91"/>
<sequence>MPTEDILDKEQIVNIVLDEQQELEEGDASDSDEKPPEIPIVEGLNGLEKFISFAEQQESCDFN</sequence>
<evidence type="ECO:0000313" key="1">
    <source>
        <dbReference type="EMBL" id="CAG8801900.1"/>
    </source>
</evidence>